<keyword evidence="2" id="KW-0969">Cilium</keyword>
<keyword evidence="3" id="KW-1185">Reference proteome</keyword>
<name>A0ABX7JYZ5_9PSED</name>
<gene>
    <name evidence="2" type="ORF">JTY93_04235</name>
</gene>
<protein>
    <submittedName>
        <fullName evidence="2">Flagellar hook-length control protein FliK</fullName>
    </submittedName>
</protein>
<dbReference type="Proteomes" id="UP000663249">
    <property type="component" value="Chromosome"/>
</dbReference>
<keyword evidence="2" id="KW-0966">Cell projection</keyword>
<dbReference type="CDD" id="cd17468">
    <property type="entry name" value="T3SS_HrpP_C"/>
    <property type="match status" value="1"/>
</dbReference>
<feature type="region of interest" description="Disordered" evidence="1">
    <location>
        <begin position="1"/>
        <end position="31"/>
    </location>
</feature>
<organism evidence="2 3">
    <name type="scientific">Pseudomonas hygromyciniae</name>
    <dbReference type="NCBI Taxonomy" id="2812000"/>
    <lineage>
        <taxon>Bacteria</taxon>
        <taxon>Pseudomonadati</taxon>
        <taxon>Pseudomonadota</taxon>
        <taxon>Gammaproteobacteria</taxon>
        <taxon>Pseudomonadales</taxon>
        <taxon>Pseudomonadaceae</taxon>
        <taxon>Pseudomonas</taxon>
    </lineage>
</organism>
<proteinExistence type="predicted"/>
<dbReference type="RefSeq" id="WP_205476979.1">
    <property type="nucleotide sequence ID" value="NZ_CP070506.1"/>
</dbReference>
<reference evidence="2 3" key="1">
    <citation type="submission" date="2021-02" db="EMBL/GenBank/DDBJ databases">
        <title>Genomic and phenotypic characterization of Pseudomonas hygromyciniae, a novel bacterial species discovered from a commercially purchased antibiotic vial.</title>
        <authorList>
            <person name="Turner T.L."/>
            <person name="Mitra S.D."/>
            <person name="Kochan T.J."/>
            <person name="Pincus N.B."/>
            <person name="Lebrun-Corbin M."/>
            <person name="Cheung B."/>
            <person name="Gatesy S.W."/>
            <person name="Afzal T."/>
            <person name="Ozer E.A."/>
            <person name="Hauser A.R."/>
        </authorList>
    </citation>
    <scope>NUCLEOTIDE SEQUENCE [LARGE SCALE GENOMIC DNA]</scope>
    <source>
        <strain evidence="2 3">SDM007</strain>
    </source>
</reference>
<dbReference type="EMBL" id="CP070506">
    <property type="protein sequence ID" value="QSB40606.1"/>
    <property type="molecule type" value="Genomic_DNA"/>
</dbReference>
<feature type="compositionally biased region" description="Basic and acidic residues" evidence="1">
    <location>
        <begin position="8"/>
        <end position="21"/>
    </location>
</feature>
<accession>A0ABX7JYZ5</accession>
<evidence type="ECO:0000313" key="3">
    <source>
        <dbReference type="Proteomes" id="UP000663249"/>
    </source>
</evidence>
<evidence type="ECO:0000313" key="2">
    <source>
        <dbReference type="EMBL" id="QSB40606.1"/>
    </source>
</evidence>
<dbReference type="InterPro" id="IPR049757">
    <property type="entry name" value="T3SS_HrpP-like_C"/>
</dbReference>
<evidence type="ECO:0000256" key="1">
    <source>
        <dbReference type="SAM" id="MobiDB-lite"/>
    </source>
</evidence>
<sequence length="152" mass="16513">MTQVQASKPERPRPREPRADQEPVPSGGVPWEQGRLFTQLLDSDAEGAGYGTSATAAGVAGDTLMIEAMTAQLLPRIHGSAQWPLQAVLYLPRLGRISASVRREQGQWNIELAAEQELATRWLGDVRQRCEERLAEALGAPVALHLTHVGAT</sequence>
<keyword evidence="2" id="KW-0282">Flagellum</keyword>